<organism evidence="1 2">
    <name type="scientific">Candidatus Desulfatibia profunda</name>
    <dbReference type="NCBI Taxonomy" id="2841695"/>
    <lineage>
        <taxon>Bacteria</taxon>
        <taxon>Pseudomonadati</taxon>
        <taxon>Thermodesulfobacteriota</taxon>
        <taxon>Desulfobacteria</taxon>
        <taxon>Desulfobacterales</taxon>
        <taxon>Desulfobacterales incertae sedis</taxon>
        <taxon>Candidatus Desulfatibia</taxon>
    </lineage>
</organism>
<gene>
    <name evidence="1" type="ORF">H8E23_03125</name>
</gene>
<evidence type="ECO:0000313" key="2">
    <source>
        <dbReference type="Proteomes" id="UP000603434"/>
    </source>
</evidence>
<accession>A0A8J6NUZ1</accession>
<comment type="caution">
    <text evidence="1">The sequence shown here is derived from an EMBL/GenBank/DDBJ whole genome shotgun (WGS) entry which is preliminary data.</text>
</comment>
<sequence>MRLEEINDPNPKYINSVIVWGIKPISHLADAMITMQDDSDLVYLFGTMIQERCDDLEKCLLRLYGEKPGNNNHLIDVDQYRVDLIENAAPDAI</sequence>
<dbReference type="EMBL" id="JACNJH010000085">
    <property type="protein sequence ID" value="MBC8360378.1"/>
    <property type="molecule type" value="Genomic_DNA"/>
</dbReference>
<proteinExistence type="predicted"/>
<name>A0A8J6NUZ1_9BACT</name>
<protein>
    <submittedName>
        <fullName evidence="1">Uncharacterized protein</fullName>
    </submittedName>
</protein>
<dbReference type="Proteomes" id="UP000603434">
    <property type="component" value="Unassembled WGS sequence"/>
</dbReference>
<reference evidence="1 2" key="1">
    <citation type="submission" date="2020-08" db="EMBL/GenBank/DDBJ databases">
        <title>Bridging the membrane lipid divide: bacteria of the FCB group superphylum have the potential to synthesize archaeal ether lipids.</title>
        <authorList>
            <person name="Villanueva L."/>
            <person name="Von Meijenfeldt F.A.B."/>
            <person name="Westbye A.B."/>
            <person name="Yadav S."/>
            <person name="Hopmans E.C."/>
            <person name="Dutilh B.E."/>
            <person name="Sinninghe Damste J.S."/>
        </authorList>
    </citation>
    <scope>NUCLEOTIDE SEQUENCE [LARGE SCALE GENOMIC DNA]</scope>
    <source>
        <strain evidence="1">NIOZ-UU30</strain>
    </source>
</reference>
<dbReference type="AlphaFoldDB" id="A0A8J6NUZ1"/>
<evidence type="ECO:0000313" key="1">
    <source>
        <dbReference type="EMBL" id="MBC8360378.1"/>
    </source>
</evidence>